<dbReference type="Proteomes" id="UP000306985">
    <property type="component" value="Unassembled WGS sequence"/>
</dbReference>
<dbReference type="NCBIfam" id="TIGR03089">
    <property type="entry name" value="TIGR03089 family protein"/>
    <property type="match status" value="1"/>
</dbReference>
<proteinExistence type="predicted"/>
<evidence type="ECO:0000313" key="1">
    <source>
        <dbReference type="EMBL" id="TKV58888.1"/>
    </source>
</evidence>
<protein>
    <submittedName>
        <fullName evidence="1">TIGR03089 family protein</fullName>
    </submittedName>
</protein>
<dbReference type="RefSeq" id="WP_137450548.1">
    <property type="nucleotide sequence ID" value="NZ_SZZH01000003.1"/>
</dbReference>
<gene>
    <name evidence="1" type="ORF">FDO65_15470</name>
</gene>
<reference evidence="1 2" key="1">
    <citation type="submission" date="2019-05" db="EMBL/GenBank/DDBJ databases">
        <title>Nakamurella sp. N5BH11, whole genome shotgun sequence.</title>
        <authorList>
            <person name="Tuo L."/>
        </authorList>
    </citation>
    <scope>NUCLEOTIDE SEQUENCE [LARGE SCALE GENOMIC DNA]</scope>
    <source>
        <strain evidence="1 2">N5BH11</strain>
    </source>
</reference>
<dbReference type="AlphaFoldDB" id="A0A4U6QFN0"/>
<accession>A0A4U6QFN0</accession>
<sequence>MTFSPDLTETLLRPLLRTDPHRPRLTWYGGEPAGRTELSTASLANWAAKTAGLLTDELGVAPGAGVRVLGLRSWQVLPAALGSWWAGLALDLSAAGAGFADAVFAAPDADPEVVAALVDESDPDTVLALSTHPLALPAGDLPPGARDYSIAVRAHADRFPGVPVEPTATVLQADGPLGGDAATVADVIERARALAAGWGAQPRVLAELGVTVRTTAELVAAAVAALAVDGSLVVVDPASGHAAGTVGADEQITVSHPF</sequence>
<organism evidence="1 2">
    <name type="scientific">Nakamurella flava</name>
    <dbReference type="NCBI Taxonomy" id="2576308"/>
    <lineage>
        <taxon>Bacteria</taxon>
        <taxon>Bacillati</taxon>
        <taxon>Actinomycetota</taxon>
        <taxon>Actinomycetes</taxon>
        <taxon>Nakamurellales</taxon>
        <taxon>Nakamurellaceae</taxon>
        <taxon>Nakamurella</taxon>
    </lineage>
</organism>
<dbReference type="Gene3D" id="3.40.50.12780">
    <property type="entry name" value="N-terminal domain of ligase-like"/>
    <property type="match status" value="1"/>
</dbReference>
<comment type="caution">
    <text evidence="1">The sequence shown here is derived from an EMBL/GenBank/DDBJ whole genome shotgun (WGS) entry which is preliminary data.</text>
</comment>
<dbReference type="EMBL" id="SZZH01000003">
    <property type="protein sequence ID" value="TKV58888.1"/>
    <property type="molecule type" value="Genomic_DNA"/>
</dbReference>
<dbReference type="OrthoDB" id="3396763at2"/>
<dbReference type="SUPFAM" id="SSF56801">
    <property type="entry name" value="Acetyl-CoA synthetase-like"/>
    <property type="match status" value="1"/>
</dbReference>
<dbReference type="InterPro" id="IPR042099">
    <property type="entry name" value="ANL_N_sf"/>
</dbReference>
<dbReference type="InterPro" id="IPR017523">
    <property type="entry name" value="Rv3268"/>
</dbReference>
<evidence type="ECO:0000313" key="2">
    <source>
        <dbReference type="Proteomes" id="UP000306985"/>
    </source>
</evidence>
<name>A0A4U6QFN0_9ACTN</name>
<keyword evidence="2" id="KW-1185">Reference proteome</keyword>